<feature type="signal peptide" evidence="2">
    <location>
        <begin position="1"/>
        <end position="28"/>
    </location>
</feature>
<evidence type="ECO:0000256" key="1">
    <source>
        <dbReference type="SAM" id="MobiDB-lite"/>
    </source>
</evidence>
<organism evidence="3 4">
    <name type="scientific">Microbacterium ginsengisoli</name>
    <dbReference type="NCBI Taxonomy" id="400772"/>
    <lineage>
        <taxon>Bacteria</taxon>
        <taxon>Bacillati</taxon>
        <taxon>Actinomycetota</taxon>
        <taxon>Actinomycetes</taxon>
        <taxon>Micrococcales</taxon>
        <taxon>Microbacteriaceae</taxon>
        <taxon>Microbacterium</taxon>
    </lineage>
</organism>
<keyword evidence="4" id="KW-1185">Reference proteome</keyword>
<keyword evidence="2" id="KW-0732">Signal</keyword>
<dbReference type="RefSeq" id="WP_048809118.1">
    <property type="nucleotide sequence ID" value="NZ_JYIY01000071.1"/>
</dbReference>
<evidence type="ECO:0000313" key="3">
    <source>
        <dbReference type="EMBL" id="KJL36783.1"/>
    </source>
</evidence>
<proteinExistence type="predicted"/>
<feature type="chain" id="PRO_5038989230" description="Mucin-associated surface protein" evidence="2">
    <location>
        <begin position="29"/>
        <end position="135"/>
    </location>
</feature>
<dbReference type="EMBL" id="JYIY01000071">
    <property type="protein sequence ID" value="KJL36783.1"/>
    <property type="molecule type" value="Genomic_DNA"/>
</dbReference>
<dbReference type="PROSITE" id="PS51257">
    <property type="entry name" value="PROKAR_LIPOPROTEIN"/>
    <property type="match status" value="1"/>
</dbReference>
<feature type="region of interest" description="Disordered" evidence="1">
    <location>
        <begin position="91"/>
        <end position="135"/>
    </location>
</feature>
<comment type="caution">
    <text evidence="3">The sequence shown here is derived from an EMBL/GenBank/DDBJ whole genome shotgun (WGS) entry which is preliminary data.</text>
</comment>
<name>A0A0F0LUJ8_9MICO</name>
<feature type="compositionally biased region" description="Gly residues" evidence="1">
    <location>
        <begin position="122"/>
        <end position="135"/>
    </location>
</feature>
<dbReference type="AlphaFoldDB" id="A0A0F0LUJ8"/>
<evidence type="ECO:0000256" key="2">
    <source>
        <dbReference type="SAM" id="SignalP"/>
    </source>
</evidence>
<protein>
    <recommendedName>
        <fullName evidence="5">Mucin-associated surface protein</fullName>
    </recommendedName>
</protein>
<dbReference type="STRING" id="400772.RR49_01335"/>
<dbReference type="PATRIC" id="fig|400772.4.peg.1359"/>
<feature type="compositionally biased region" description="Low complexity" evidence="1">
    <location>
        <begin position="91"/>
        <end position="109"/>
    </location>
</feature>
<accession>A0A0F0LUJ8</accession>
<gene>
    <name evidence="3" type="ORF">RR49_01335</name>
</gene>
<evidence type="ECO:0000313" key="4">
    <source>
        <dbReference type="Proteomes" id="UP000033451"/>
    </source>
</evidence>
<evidence type="ECO:0008006" key="5">
    <source>
        <dbReference type="Google" id="ProtNLM"/>
    </source>
</evidence>
<reference evidence="3 4" key="1">
    <citation type="submission" date="2015-02" db="EMBL/GenBank/DDBJ databases">
        <title>Draft genome sequences of ten Microbacterium spp. with emphasis on heavy metal contaminated environments.</title>
        <authorList>
            <person name="Corretto E."/>
        </authorList>
    </citation>
    <scope>NUCLEOTIDE SEQUENCE [LARGE SCALE GENOMIC DNA]</scope>
    <source>
        <strain evidence="3 4">DSM 18659</strain>
    </source>
</reference>
<dbReference type="Proteomes" id="UP000033451">
    <property type="component" value="Unassembled WGS sequence"/>
</dbReference>
<sequence>MRRTTRAVIMTIAALALAGCASPSPSPAAALQALVADAAEQAQSGDYAGATATIDDLENQVAADRSSGRLSTDRADAIDATIALVRADIAALTAPASPTPRPTSTTVSTGGSGNHGDNGSSGNNGNGKGKGKGGG</sequence>